<evidence type="ECO:0000313" key="2">
    <source>
        <dbReference type="Proteomes" id="UP001148737"/>
    </source>
</evidence>
<dbReference type="Proteomes" id="UP001148737">
    <property type="component" value="Unassembled WGS sequence"/>
</dbReference>
<name>A0ACC1QLC0_9HYPO</name>
<dbReference type="EMBL" id="JANAKD010001566">
    <property type="protein sequence ID" value="KAJ3478209.1"/>
    <property type="molecule type" value="Genomic_DNA"/>
</dbReference>
<keyword evidence="2" id="KW-1185">Reference proteome</keyword>
<proteinExistence type="predicted"/>
<evidence type="ECO:0000313" key="1">
    <source>
        <dbReference type="EMBL" id="KAJ3478209.1"/>
    </source>
</evidence>
<comment type="caution">
    <text evidence="1">The sequence shown here is derived from an EMBL/GenBank/DDBJ whole genome shotgun (WGS) entry which is preliminary data.</text>
</comment>
<gene>
    <name evidence="1" type="ORF">NLG97_g8639</name>
</gene>
<sequence>MKIGTILLVKEPFFFVPQIGWYCIRSDHVSDLIRLEQWDKQVPAQWSAKDTKTPNSTHLRQLGNTQVKKQCWLEASLLYTQAINFATNDEDRYLAYLNRSLVFLRMGRPFQALQDVTAMNGKVPPAEKGMFRESRALYDMQKFDECLEKINCLIRAYPDNLDAKADLVRVNKRLKERQDGEYDFAQLYEQTRTMPPMMDCATFSKHVEIRESPGKGRGLFTTKAFRVGDLILCEKAFMYFLDEGELTGNRNAILVNNYKKDVPESGDTYEFLAAIIQKLHHDPEASTMFAKLHHGDIVGLQPGLQADSKQVVDTFAVERAMVLNYFATSIAASDATFCLQMASNGDVTKLKEAYGYGLWYLASYINHSCFYNCTRSNIGDMMIVRATRNIPAGSELEFWYYDMSEFDSYGAIQEYLSTCWQFNCTCIFCQEKSKTPENDLRQRHAYLANAQTLPMHPQSTFITRARMLIKKIEATYPLNRNTCAKPEMARAYNIFGLLLRQDGRFFEAIAMFYNSLEALGFVLGKRPRAGSSPFPDLHIKKCGFFDIQSVPSTLVMLFKLYQSLAPRSCTNARAYAEMCHMMMYGEKETFDEMWRLA</sequence>
<protein>
    <submittedName>
        <fullName evidence="1">Uncharacterized protein</fullName>
    </submittedName>
</protein>
<organism evidence="1 2">
    <name type="scientific">Lecanicillium saksenae</name>
    <dbReference type="NCBI Taxonomy" id="468837"/>
    <lineage>
        <taxon>Eukaryota</taxon>
        <taxon>Fungi</taxon>
        <taxon>Dikarya</taxon>
        <taxon>Ascomycota</taxon>
        <taxon>Pezizomycotina</taxon>
        <taxon>Sordariomycetes</taxon>
        <taxon>Hypocreomycetidae</taxon>
        <taxon>Hypocreales</taxon>
        <taxon>Cordycipitaceae</taxon>
        <taxon>Lecanicillium</taxon>
    </lineage>
</organism>
<reference evidence="1" key="1">
    <citation type="submission" date="2022-07" db="EMBL/GenBank/DDBJ databases">
        <title>Genome Sequence of Lecanicillium saksenae.</title>
        <authorList>
            <person name="Buettner E."/>
        </authorList>
    </citation>
    <scope>NUCLEOTIDE SEQUENCE</scope>
    <source>
        <strain evidence="1">VT-O1</strain>
    </source>
</reference>
<accession>A0ACC1QLC0</accession>